<comment type="caution">
    <text evidence="15">The sequence shown here is derived from an EMBL/GenBank/DDBJ whole genome shotgun (WGS) entry which is preliminary data.</text>
</comment>
<comment type="function">
    <text evidence="13">The RuvA-RuvB-RuvC complex processes Holliday junction (HJ) DNA during genetic recombination and DNA repair. Endonuclease that resolves HJ intermediates. Cleaves cruciform DNA by making single-stranded nicks across the HJ at symmetrical positions within the homologous arms, yielding a 5'-phosphate and a 3'-hydroxyl group; requires a central core of homology in the junction. The consensus cleavage sequence is 5'-(A/T)TT(C/G)-3'. Cleavage occurs on the 3'-side of the TT dinucleotide at the point of strand exchange. HJ branch migration catalyzed by RuvA-RuvB allows RuvC to scan DNA until it finds its consensus sequence, where it cleaves and resolves the cruciform DNA.</text>
</comment>
<evidence type="ECO:0000256" key="10">
    <source>
        <dbReference type="ARBA" id="ARBA00023172"/>
    </source>
</evidence>
<dbReference type="GO" id="GO:0008821">
    <property type="term" value="F:crossover junction DNA endonuclease activity"/>
    <property type="evidence" value="ECO:0007669"/>
    <property type="project" value="UniProtKB-UniRule"/>
</dbReference>
<evidence type="ECO:0000256" key="14">
    <source>
        <dbReference type="NCBIfam" id="TIGR00228"/>
    </source>
</evidence>
<keyword evidence="8 13" id="KW-0460">Magnesium</keyword>
<dbReference type="GO" id="GO:0048476">
    <property type="term" value="C:Holliday junction resolvase complex"/>
    <property type="evidence" value="ECO:0007669"/>
    <property type="project" value="UniProtKB-UniRule"/>
</dbReference>
<dbReference type="GO" id="GO:0000287">
    <property type="term" value="F:magnesium ion binding"/>
    <property type="evidence" value="ECO:0007669"/>
    <property type="project" value="UniProtKB-UniRule"/>
</dbReference>
<dbReference type="GO" id="GO:0005737">
    <property type="term" value="C:cytoplasm"/>
    <property type="evidence" value="ECO:0007669"/>
    <property type="project" value="UniProtKB-SubCell"/>
</dbReference>
<dbReference type="InterPro" id="IPR002176">
    <property type="entry name" value="X-over_junc_endoDNase_RuvC"/>
</dbReference>
<organism evidence="15 16">
    <name type="scientific">Permianibacter aggregans</name>
    <dbReference type="NCBI Taxonomy" id="1510150"/>
    <lineage>
        <taxon>Bacteria</taxon>
        <taxon>Pseudomonadati</taxon>
        <taxon>Pseudomonadota</taxon>
        <taxon>Gammaproteobacteria</taxon>
        <taxon>Pseudomonadales</taxon>
        <taxon>Pseudomonadaceae</taxon>
        <taxon>Permianibacter</taxon>
    </lineage>
</organism>
<dbReference type="OrthoDB" id="9805499at2"/>
<evidence type="ECO:0000256" key="8">
    <source>
        <dbReference type="ARBA" id="ARBA00022842"/>
    </source>
</evidence>
<accession>A0A4R6UX28</accession>
<dbReference type="GO" id="GO:0006310">
    <property type="term" value="P:DNA recombination"/>
    <property type="evidence" value="ECO:0007669"/>
    <property type="project" value="UniProtKB-UniRule"/>
</dbReference>
<keyword evidence="9 13" id="KW-0238">DNA-binding</keyword>
<feature type="active site" evidence="13">
    <location>
        <position position="8"/>
    </location>
</feature>
<keyword evidence="7 13" id="KW-0378">Hydrolase</keyword>
<evidence type="ECO:0000256" key="11">
    <source>
        <dbReference type="ARBA" id="ARBA00023204"/>
    </source>
</evidence>
<evidence type="ECO:0000256" key="3">
    <source>
        <dbReference type="ARBA" id="ARBA00022722"/>
    </source>
</evidence>
<evidence type="ECO:0000256" key="5">
    <source>
        <dbReference type="ARBA" id="ARBA00022759"/>
    </source>
</evidence>
<evidence type="ECO:0000256" key="6">
    <source>
        <dbReference type="ARBA" id="ARBA00022763"/>
    </source>
</evidence>
<sequence>MAVILGIDPGFRTTGFGVVRMLGSKPQYVMSGCIRVAELPLAERLRTIYDGIKSVILECRPDEVAIEQVFQGKNADSALKLGQARGAAIVAAAEAGIAVSEYSARQVKQAVVGTGAADKTQVQMMVCKLLNLDGVPQADAADAIAIALCHGHGMNNLVHNAGLMLTRRRRGRMR</sequence>
<evidence type="ECO:0000313" key="15">
    <source>
        <dbReference type="EMBL" id="TDQ48144.1"/>
    </source>
</evidence>
<keyword evidence="5 13" id="KW-0255">Endonuclease</keyword>
<dbReference type="PRINTS" id="PR00696">
    <property type="entry name" value="RSOLVASERUVC"/>
</dbReference>
<evidence type="ECO:0000256" key="9">
    <source>
        <dbReference type="ARBA" id="ARBA00023125"/>
    </source>
</evidence>
<dbReference type="SUPFAM" id="SSF53098">
    <property type="entry name" value="Ribonuclease H-like"/>
    <property type="match status" value="1"/>
</dbReference>
<feature type="active site" evidence="13">
    <location>
        <position position="67"/>
    </location>
</feature>
<feature type="binding site" evidence="13">
    <location>
        <position position="8"/>
    </location>
    <ligand>
        <name>Mg(2+)</name>
        <dbReference type="ChEBI" id="CHEBI:18420"/>
        <label>1</label>
    </ligand>
</feature>
<comment type="cofactor">
    <cofactor evidence="13">
        <name>Mg(2+)</name>
        <dbReference type="ChEBI" id="CHEBI:18420"/>
    </cofactor>
    <text evidence="13">Binds 2 Mg(2+) ion per subunit.</text>
</comment>
<keyword evidence="16" id="KW-1185">Reference proteome</keyword>
<dbReference type="AlphaFoldDB" id="A0A4R6UX28"/>
<dbReference type="EMBL" id="SNYM01000008">
    <property type="protein sequence ID" value="TDQ48144.1"/>
    <property type="molecule type" value="Genomic_DNA"/>
</dbReference>
<dbReference type="PANTHER" id="PTHR30194">
    <property type="entry name" value="CROSSOVER JUNCTION ENDODEOXYRIBONUCLEASE RUVC"/>
    <property type="match status" value="1"/>
</dbReference>
<evidence type="ECO:0000256" key="2">
    <source>
        <dbReference type="ARBA" id="ARBA00022490"/>
    </source>
</evidence>
<feature type="binding site" evidence="13">
    <location>
        <position position="67"/>
    </location>
    <ligand>
        <name>Mg(2+)</name>
        <dbReference type="ChEBI" id="CHEBI:18420"/>
        <label>2</label>
    </ligand>
</feature>
<dbReference type="EC" id="3.1.21.10" evidence="13 14"/>
<dbReference type="InterPro" id="IPR036397">
    <property type="entry name" value="RNaseH_sf"/>
</dbReference>
<comment type="subunit">
    <text evidence="13">Homodimer which binds Holliday junction (HJ) DNA. The HJ becomes 2-fold symmetrical on binding to RuvC with unstacked arms; it has a different conformation from HJ DNA in complex with RuvA. In the full resolvosome a probable DNA-RuvA(4)-RuvB(12)-RuvC(2) complex forms which resolves the HJ.</text>
</comment>
<dbReference type="InterPro" id="IPR012337">
    <property type="entry name" value="RNaseH-like_sf"/>
</dbReference>
<comment type="similarity">
    <text evidence="1 13">Belongs to the RuvC family.</text>
</comment>
<evidence type="ECO:0000313" key="16">
    <source>
        <dbReference type="Proteomes" id="UP000295375"/>
    </source>
</evidence>
<evidence type="ECO:0000256" key="13">
    <source>
        <dbReference type="HAMAP-Rule" id="MF_00034"/>
    </source>
</evidence>
<dbReference type="FunFam" id="3.30.420.10:FF:000002">
    <property type="entry name" value="Crossover junction endodeoxyribonuclease RuvC"/>
    <property type="match status" value="1"/>
</dbReference>
<dbReference type="InterPro" id="IPR020563">
    <property type="entry name" value="X-over_junc_endoDNase_Mg_BS"/>
</dbReference>
<dbReference type="Gene3D" id="3.30.420.10">
    <property type="entry name" value="Ribonuclease H-like superfamily/Ribonuclease H"/>
    <property type="match status" value="1"/>
</dbReference>
<dbReference type="GO" id="GO:0006281">
    <property type="term" value="P:DNA repair"/>
    <property type="evidence" value="ECO:0007669"/>
    <property type="project" value="UniProtKB-UniRule"/>
</dbReference>
<dbReference type="NCBIfam" id="TIGR00228">
    <property type="entry name" value="ruvC"/>
    <property type="match status" value="1"/>
</dbReference>
<dbReference type="PANTHER" id="PTHR30194:SF3">
    <property type="entry name" value="CROSSOVER JUNCTION ENDODEOXYRIBONUCLEASE RUVC"/>
    <property type="match status" value="1"/>
</dbReference>
<keyword evidence="4 13" id="KW-0479">Metal-binding</keyword>
<dbReference type="HAMAP" id="MF_00034">
    <property type="entry name" value="RuvC"/>
    <property type="match status" value="1"/>
</dbReference>
<keyword evidence="2 13" id="KW-0963">Cytoplasm</keyword>
<dbReference type="GO" id="GO:0003677">
    <property type="term" value="F:DNA binding"/>
    <property type="evidence" value="ECO:0007669"/>
    <property type="project" value="UniProtKB-KW"/>
</dbReference>
<dbReference type="Proteomes" id="UP000295375">
    <property type="component" value="Unassembled WGS sequence"/>
</dbReference>
<comment type="catalytic activity">
    <reaction evidence="12 13">
        <text>Endonucleolytic cleavage at a junction such as a reciprocal single-stranded crossover between two homologous DNA duplexes (Holliday junction).</text>
        <dbReference type="EC" id="3.1.21.10"/>
    </reaction>
</comment>
<keyword evidence="11 13" id="KW-0234">DNA repair</keyword>
<feature type="active site" evidence="13">
    <location>
        <position position="139"/>
    </location>
</feature>
<evidence type="ECO:0000256" key="1">
    <source>
        <dbReference type="ARBA" id="ARBA00009518"/>
    </source>
</evidence>
<comment type="subcellular location">
    <subcellularLocation>
        <location evidence="13">Cytoplasm</location>
    </subcellularLocation>
</comment>
<keyword evidence="3 13" id="KW-0540">Nuclease</keyword>
<keyword evidence="10 13" id="KW-0233">DNA recombination</keyword>
<reference evidence="15 16" key="1">
    <citation type="submission" date="2019-03" db="EMBL/GenBank/DDBJ databases">
        <title>Genomic Encyclopedia of Type Strains, Phase IV (KMG-IV): sequencing the most valuable type-strain genomes for metagenomic binning, comparative biology and taxonomic classification.</title>
        <authorList>
            <person name="Goeker M."/>
        </authorList>
    </citation>
    <scope>NUCLEOTIDE SEQUENCE [LARGE SCALE GENOMIC DNA]</scope>
    <source>
        <strain evidence="15 16">DSM 103792</strain>
    </source>
</reference>
<protein>
    <recommendedName>
        <fullName evidence="13 14">Crossover junction endodeoxyribonuclease RuvC</fullName>
        <ecNumber evidence="13 14">3.1.21.10</ecNumber>
    </recommendedName>
    <alternativeName>
        <fullName evidence="13">Holliday junction nuclease RuvC</fullName>
    </alternativeName>
    <alternativeName>
        <fullName evidence="13">Holliday junction resolvase RuvC</fullName>
    </alternativeName>
</protein>
<evidence type="ECO:0000256" key="7">
    <source>
        <dbReference type="ARBA" id="ARBA00022801"/>
    </source>
</evidence>
<proteinExistence type="inferred from homology"/>
<feature type="binding site" evidence="13">
    <location>
        <position position="139"/>
    </location>
    <ligand>
        <name>Mg(2+)</name>
        <dbReference type="ChEBI" id="CHEBI:18420"/>
        <label>1</label>
    </ligand>
</feature>
<dbReference type="Pfam" id="PF02075">
    <property type="entry name" value="RuvC"/>
    <property type="match status" value="1"/>
</dbReference>
<gene>
    <name evidence="13" type="primary">ruvC</name>
    <name evidence="15" type="ORF">EV696_108124</name>
</gene>
<evidence type="ECO:0000256" key="12">
    <source>
        <dbReference type="ARBA" id="ARBA00029354"/>
    </source>
</evidence>
<dbReference type="RefSeq" id="WP_133590653.1">
    <property type="nucleotide sequence ID" value="NZ_CP037953.1"/>
</dbReference>
<evidence type="ECO:0000256" key="4">
    <source>
        <dbReference type="ARBA" id="ARBA00022723"/>
    </source>
</evidence>
<dbReference type="CDD" id="cd16962">
    <property type="entry name" value="RuvC"/>
    <property type="match status" value="1"/>
</dbReference>
<name>A0A4R6UX28_9GAMM</name>
<keyword evidence="6 13" id="KW-0227">DNA damage</keyword>
<dbReference type="PROSITE" id="PS01321">
    <property type="entry name" value="RUVC"/>
    <property type="match status" value="1"/>
</dbReference>